<keyword evidence="5" id="KW-0158">Chromosome</keyword>
<evidence type="ECO:0000313" key="21">
    <source>
        <dbReference type="Proteomes" id="UP000253472"/>
    </source>
</evidence>
<keyword evidence="8" id="KW-0493">Microtubule</keyword>
<keyword evidence="10" id="KW-0159">Chromosome partition</keyword>
<dbReference type="GO" id="GO:0005874">
    <property type="term" value="C:microtubule"/>
    <property type="evidence" value="ECO:0007669"/>
    <property type="project" value="UniProtKB-KW"/>
</dbReference>
<dbReference type="PANTHER" id="PTHR28216:SF1">
    <property type="entry name" value="DASH COMPLEX SUBUNIT DUO1"/>
    <property type="match status" value="1"/>
</dbReference>
<keyword evidence="9" id="KW-0498">Mitosis</keyword>
<keyword evidence="12" id="KW-0175">Coiled coil</keyword>
<accession>A0A367XM97</accession>
<comment type="caution">
    <text evidence="20">The sequence shown here is derived from an EMBL/GenBank/DDBJ whole genome shotgun (WGS) entry which is preliminary data.</text>
</comment>
<evidence type="ECO:0000256" key="7">
    <source>
        <dbReference type="ARBA" id="ARBA00022618"/>
    </source>
</evidence>
<evidence type="ECO:0000256" key="1">
    <source>
        <dbReference type="ARBA" id="ARBA00004123"/>
    </source>
</evidence>
<evidence type="ECO:0000256" key="16">
    <source>
        <dbReference type="ARBA" id="ARBA00023328"/>
    </source>
</evidence>
<sequence length="157" mass="18038">MSSTTPATSTSSSTISTVALERELSQLTNINSILQHFLETVRKVNGDLSTMCHATTNSRILMSKWTDIMSQTDFTLDAINNNAWDPRELNDEDGSDEEEKDEEEEDERTLVERLRRVEQENTELSKTIENIAREKNARMNKRKGDPLHANNRRKLQK</sequence>
<dbReference type="GO" id="GO:0000278">
    <property type="term" value="P:mitotic cell cycle"/>
    <property type="evidence" value="ECO:0007669"/>
    <property type="project" value="InterPro"/>
</dbReference>
<dbReference type="Proteomes" id="UP000253472">
    <property type="component" value="Unassembled WGS sequence"/>
</dbReference>
<name>A0A367XM97_9ASCO</name>
<dbReference type="GO" id="GO:0042729">
    <property type="term" value="C:DASH complex"/>
    <property type="evidence" value="ECO:0007669"/>
    <property type="project" value="InterPro"/>
</dbReference>
<evidence type="ECO:0000256" key="4">
    <source>
        <dbReference type="ARBA" id="ARBA00005366"/>
    </source>
</evidence>
<dbReference type="OrthoDB" id="5599235at2759"/>
<evidence type="ECO:0000256" key="14">
    <source>
        <dbReference type="ARBA" id="ARBA00023242"/>
    </source>
</evidence>
<evidence type="ECO:0000256" key="11">
    <source>
        <dbReference type="ARBA" id="ARBA00022838"/>
    </source>
</evidence>
<comment type="subcellular location">
    <subcellularLocation>
        <location evidence="3">Chromosome</location>
        <location evidence="3">Centromere</location>
        <location evidence="3">Kinetochore</location>
    </subcellularLocation>
    <subcellularLocation>
        <location evidence="2">Cytoplasm</location>
        <location evidence="2">Cytoskeleton</location>
        <location evidence="2">Spindle</location>
    </subcellularLocation>
    <subcellularLocation>
        <location evidence="1">Nucleus</location>
    </subcellularLocation>
</comment>
<evidence type="ECO:0000256" key="17">
    <source>
        <dbReference type="ARBA" id="ARBA00044152"/>
    </source>
</evidence>
<comment type="similarity">
    <text evidence="4">Belongs to the DASH complex DUO1 family.</text>
</comment>
<dbReference type="Pfam" id="PF08651">
    <property type="entry name" value="DASH_Duo1"/>
    <property type="match status" value="1"/>
</dbReference>
<keyword evidence="14" id="KW-0539">Nucleus</keyword>
<evidence type="ECO:0000256" key="5">
    <source>
        <dbReference type="ARBA" id="ARBA00022454"/>
    </source>
</evidence>
<keyword evidence="6" id="KW-0963">Cytoplasm</keyword>
<evidence type="ECO:0000256" key="3">
    <source>
        <dbReference type="ARBA" id="ARBA00004629"/>
    </source>
</evidence>
<evidence type="ECO:0000256" key="8">
    <source>
        <dbReference type="ARBA" id="ARBA00022701"/>
    </source>
</evidence>
<organism evidence="20 21">
    <name type="scientific">Candida viswanathii</name>
    <dbReference type="NCBI Taxonomy" id="5486"/>
    <lineage>
        <taxon>Eukaryota</taxon>
        <taxon>Fungi</taxon>
        <taxon>Dikarya</taxon>
        <taxon>Ascomycota</taxon>
        <taxon>Saccharomycotina</taxon>
        <taxon>Pichiomycetes</taxon>
        <taxon>Debaryomycetaceae</taxon>
        <taxon>Candida/Lodderomyces clade</taxon>
        <taxon>Candida</taxon>
    </lineage>
</organism>
<evidence type="ECO:0000256" key="15">
    <source>
        <dbReference type="ARBA" id="ARBA00023306"/>
    </source>
</evidence>
<feature type="compositionally biased region" description="Basic and acidic residues" evidence="19">
    <location>
        <begin position="131"/>
        <end position="146"/>
    </location>
</feature>
<feature type="region of interest" description="Disordered" evidence="19">
    <location>
        <begin position="80"/>
        <end position="157"/>
    </location>
</feature>
<evidence type="ECO:0000256" key="2">
    <source>
        <dbReference type="ARBA" id="ARBA00004186"/>
    </source>
</evidence>
<dbReference type="STRING" id="5486.A0A367XM97"/>
<feature type="compositionally biased region" description="Acidic residues" evidence="19">
    <location>
        <begin position="90"/>
        <end position="107"/>
    </location>
</feature>
<evidence type="ECO:0000256" key="9">
    <source>
        <dbReference type="ARBA" id="ARBA00022776"/>
    </source>
</evidence>
<dbReference type="PANTHER" id="PTHR28216">
    <property type="entry name" value="DASH COMPLEX SUBUNIT DUO1"/>
    <property type="match status" value="1"/>
</dbReference>
<gene>
    <name evidence="20" type="ORF">Cantr_04768</name>
</gene>
<keyword evidence="21" id="KW-1185">Reference proteome</keyword>
<keyword evidence="16" id="KW-0137">Centromere</keyword>
<evidence type="ECO:0000256" key="12">
    <source>
        <dbReference type="ARBA" id="ARBA00023054"/>
    </source>
</evidence>
<dbReference type="InterPro" id="IPR013960">
    <property type="entry name" value="DASH_Duo1"/>
</dbReference>
<keyword evidence="7" id="KW-0132">Cell division</keyword>
<dbReference type="GO" id="GO:0051301">
    <property type="term" value="P:cell division"/>
    <property type="evidence" value="ECO:0007669"/>
    <property type="project" value="UniProtKB-KW"/>
</dbReference>
<dbReference type="AlphaFoldDB" id="A0A367XM97"/>
<proteinExistence type="inferred from homology"/>
<protein>
    <recommendedName>
        <fullName evidence="17">DASH complex subunit DUO1</fullName>
    </recommendedName>
    <alternativeName>
        <fullName evidence="18">Outer kinetochore protein DUO1</fullName>
    </alternativeName>
</protein>
<evidence type="ECO:0000256" key="6">
    <source>
        <dbReference type="ARBA" id="ARBA00022490"/>
    </source>
</evidence>
<keyword evidence="15" id="KW-0131">Cell cycle</keyword>
<evidence type="ECO:0000313" key="20">
    <source>
        <dbReference type="EMBL" id="RCK54777.1"/>
    </source>
</evidence>
<keyword evidence="11" id="KW-0995">Kinetochore</keyword>
<evidence type="ECO:0000256" key="13">
    <source>
        <dbReference type="ARBA" id="ARBA00023212"/>
    </source>
</evidence>
<dbReference type="EMBL" id="QLNQ01000030">
    <property type="protein sequence ID" value="RCK54777.1"/>
    <property type="molecule type" value="Genomic_DNA"/>
</dbReference>
<dbReference type="GO" id="GO:0072686">
    <property type="term" value="C:mitotic spindle"/>
    <property type="evidence" value="ECO:0007669"/>
    <property type="project" value="InterPro"/>
</dbReference>
<reference evidence="20 21" key="1">
    <citation type="submission" date="2018-06" db="EMBL/GenBank/DDBJ databases">
        <title>Whole genome sequencing of Candida tropicalis (genome annotated by CSBL at Korea University).</title>
        <authorList>
            <person name="Ahn J."/>
        </authorList>
    </citation>
    <scope>NUCLEOTIDE SEQUENCE [LARGE SCALE GENOMIC DNA]</scope>
    <source>
        <strain evidence="20 21">ATCC 20962</strain>
    </source>
</reference>
<evidence type="ECO:0000256" key="10">
    <source>
        <dbReference type="ARBA" id="ARBA00022829"/>
    </source>
</evidence>
<evidence type="ECO:0000256" key="18">
    <source>
        <dbReference type="ARBA" id="ARBA00044358"/>
    </source>
</evidence>
<keyword evidence="13" id="KW-0206">Cytoskeleton</keyword>
<dbReference type="GO" id="GO:0007059">
    <property type="term" value="P:chromosome segregation"/>
    <property type="evidence" value="ECO:0007669"/>
    <property type="project" value="UniProtKB-KW"/>
</dbReference>
<evidence type="ECO:0000256" key="19">
    <source>
        <dbReference type="SAM" id="MobiDB-lite"/>
    </source>
</evidence>
<feature type="compositionally biased region" description="Basic and acidic residues" evidence="19">
    <location>
        <begin position="108"/>
        <end position="119"/>
    </location>
</feature>